<dbReference type="EMBL" id="NRQW01000238">
    <property type="protein sequence ID" value="PLZ90295.1"/>
    <property type="molecule type" value="Genomic_DNA"/>
</dbReference>
<keyword evidence="2" id="KW-1185">Reference proteome</keyword>
<accession>A0A2N6K3S4</accession>
<reference evidence="1 2" key="1">
    <citation type="submission" date="2017-08" db="EMBL/GenBank/DDBJ databases">
        <title>Genomes of Fischerella (Mastigocladus) sp. strains.</title>
        <authorList>
            <person name="Miller S.R."/>
        </authorList>
    </citation>
    <scope>NUCLEOTIDE SEQUENCE [LARGE SCALE GENOMIC DNA]</scope>
    <source>
        <strain evidence="1 2">CCMEE 5323</strain>
    </source>
</reference>
<organism evidence="1 2">
    <name type="scientific">Fischerella muscicola CCMEE 5323</name>
    <dbReference type="NCBI Taxonomy" id="2019572"/>
    <lineage>
        <taxon>Bacteria</taxon>
        <taxon>Bacillati</taxon>
        <taxon>Cyanobacteriota</taxon>
        <taxon>Cyanophyceae</taxon>
        <taxon>Nostocales</taxon>
        <taxon>Hapalosiphonaceae</taxon>
        <taxon>Fischerella</taxon>
    </lineage>
</organism>
<proteinExistence type="predicted"/>
<sequence length="82" mass="8444">MSSIAISDLDLTGISLFVDRESYLDEVTSEDFDSIHGGSSPVCAFAAASSAECAAFAIGVVRSAVMVLSAYGAYRAISNASK</sequence>
<dbReference type="RefSeq" id="WP_016864765.1">
    <property type="nucleotide sequence ID" value="NZ_CAWNVR010000333.1"/>
</dbReference>
<evidence type="ECO:0000313" key="2">
    <source>
        <dbReference type="Proteomes" id="UP000235036"/>
    </source>
</evidence>
<dbReference type="Proteomes" id="UP000235036">
    <property type="component" value="Unassembled WGS sequence"/>
</dbReference>
<comment type="caution">
    <text evidence="1">The sequence shown here is derived from an EMBL/GenBank/DDBJ whole genome shotgun (WGS) entry which is preliminary data.</text>
</comment>
<dbReference type="AlphaFoldDB" id="A0A2N6K3S4"/>
<protein>
    <submittedName>
        <fullName evidence="1">Uncharacterized protein</fullName>
    </submittedName>
</protein>
<evidence type="ECO:0000313" key="1">
    <source>
        <dbReference type="EMBL" id="PLZ90295.1"/>
    </source>
</evidence>
<gene>
    <name evidence="1" type="ORF">CEN44_11040</name>
</gene>
<name>A0A2N6K3S4_FISMU</name>